<dbReference type="Proteomes" id="UP001165121">
    <property type="component" value="Unassembled WGS sequence"/>
</dbReference>
<sequence>MDGGFRLEGSSAQYRTDLISPTSRKIGDPSDSEISETPGQTRNSRAGVLGTLLVPIGWHRTPRQIHRRTPPDPGGQLGSHPGCIPAGGDRAGSDSGSKSARPSPSTKCRCPRERPVSRIHHRGLPASVPTCEDLEARQRVHGDTVTELNRLQPPQHHHSRSRS</sequence>
<comment type="caution">
    <text evidence="2">The sequence shown here is derived from an EMBL/GenBank/DDBJ whole genome shotgun (WGS) entry which is preliminary data.</text>
</comment>
<dbReference type="AlphaFoldDB" id="A0A9W7CTN6"/>
<feature type="compositionally biased region" description="Polar residues" evidence="1">
    <location>
        <begin position="10"/>
        <end position="23"/>
    </location>
</feature>
<feature type="compositionally biased region" description="Basic and acidic residues" evidence="1">
    <location>
        <begin position="134"/>
        <end position="144"/>
    </location>
</feature>
<evidence type="ECO:0000256" key="1">
    <source>
        <dbReference type="SAM" id="MobiDB-lite"/>
    </source>
</evidence>
<organism evidence="2 3">
    <name type="scientific">Phytophthora fragariaefolia</name>
    <dbReference type="NCBI Taxonomy" id="1490495"/>
    <lineage>
        <taxon>Eukaryota</taxon>
        <taxon>Sar</taxon>
        <taxon>Stramenopiles</taxon>
        <taxon>Oomycota</taxon>
        <taxon>Peronosporomycetes</taxon>
        <taxon>Peronosporales</taxon>
        <taxon>Peronosporaceae</taxon>
        <taxon>Phytophthora</taxon>
    </lineage>
</organism>
<name>A0A9W7CTN6_9STRA</name>
<feature type="region of interest" description="Disordered" evidence="1">
    <location>
        <begin position="1"/>
        <end position="163"/>
    </location>
</feature>
<evidence type="ECO:0000313" key="2">
    <source>
        <dbReference type="EMBL" id="GMF42713.1"/>
    </source>
</evidence>
<reference evidence="2" key="1">
    <citation type="submission" date="2023-04" db="EMBL/GenBank/DDBJ databases">
        <title>Phytophthora fragariaefolia NBRC 109709.</title>
        <authorList>
            <person name="Ichikawa N."/>
            <person name="Sato H."/>
            <person name="Tonouchi N."/>
        </authorList>
    </citation>
    <scope>NUCLEOTIDE SEQUENCE</scope>
    <source>
        <strain evidence="2">NBRC 109709</strain>
    </source>
</reference>
<proteinExistence type="predicted"/>
<accession>A0A9W7CTN6</accession>
<gene>
    <name evidence="2" type="ORF">Pfra01_001411200</name>
</gene>
<feature type="compositionally biased region" description="Polar residues" evidence="1">
    <location>
        <begin position="35"/>
        <end position="44"/>
    </location>
</feature>
<evidence type="ECO:0000313" key="3">
    <source>
        <dbReference type="Proteomes" id="UP001165121"/>
    </source>
</evidence>
<protein>
    <submittedName>
        <fullName evidence="2">Unnamed protein product</fullName>
    </submittedName>
</protein>
<dbReference type="EMBL" id="BSXT01001466">
    <property type="protein sequence ID" value="GMF42713.1"/>
    <property type="molecule type" value="Genomic_DNA"/>
</dbReference>
<keyword evidence="3" id="KW-1185">Reference proteome</keyword>